<dbReference type="SUPFAM" id="SSF47240">
    <property type="entry name" value="Ferritin-like"/>
    <property type="match status" value="1"/>
</dbReference>
<dbReference type="GO" id="GO:0042802">
    <property type="term" value="F:identical protein binding"/>
    <property type="evidence" value="ECO:0007669"/>
    <property type="project" value="UniProtKB-ARBA"/>
</dbReference>
<dbReference type="GO" id="GO:0005829">
    <property type="term" value="C:cytosol"/>
    <property type="evidence" value="ECO:0007669"/>
    <property type="project" value="TreeGrafter"/>
</dbReference>
<feature type="domain" description="Ferritin-like diiron" evidence="8">
    <location>
        <begin position="1"/>
        <end position="145"/>
    </location>
</feature>
<evidence type="ECO:0000256" key="7">
    <source>
        <dbReference type="RuleBase" id="RU361145"/>
    </source>
</evidence>
<dbReference type="PROSITE" id="PS50905">
    <property type="entry name" value="FERRITIN_LIKE"/>
    <property type="match status" value="1"/>
</dbReference>
<dbReference type="InterPro" id="IPR041719">
    <property type="entry name" value="Ferritin_prok"/>
</dbReference>
<dbReference type="PANTHER" id="PTHR11431">
    <property type="entry name" value="FERRITIN"/>
    <property type="match status" value="1"/>
</dbReference>
<comment type="caution">
    <text evidence="9">The sequence shown here is derived from an EMBL/GenBank/DDBJ whole genome shotgun (WGS) entry which is preliminary data.</text>
</comment>
<evidence type="ECO:0000256" key="2">
    <source>
        <dbReference type="ARBA" id="ARBA00022434"/>
    </source>
</evidence>
<dbReference type="GO" id="GO:0008199">
    <property type="term" value="F:ferric iron binding"/>
    <property type="evidence" value="ECO:0007669"/>
    <property type="project" value="InterPro"/>
</dbReference>
<evidence type="ECO:0000313" key="10">
    <source>
        <dbReference type="Proteomes" id="UP000557872"/>
    </source>
</evidence>
<dbReference type="InterPro" id="IPR009040">
    <property type="entry name" value="Ferritin-like_diiron"/>
</dbReference>
<feature type="binding site" evidence="6">
    <location>
        <position position="53"/>
    </location>
    <ligand>
        <name>Fe cation</name>
        <dbReference type="ChEBI" id="CHEBI:24875"/>
        <label>1</label>
    </ligand>
</feature>
<dbReference type="GO" id="GO:0006826">
    <property type="term" value="P:iron ion transport"/>
    <property type="evidence" value="ECO:0007669"/>
    <property type="project" value="InterPro"/>
</dbReference>
<name>A0A851GD18_9BACT</name>
<evidence type="ECO:0000259" key="8">
    <source>
        <dbReference type="PROSITE" id="PS50905"/>
    </source>
</evidence>
<keyword evidence="2 7" id="KW-0409">Iron storage</keyword>
<evidence type="ECO:0000256" key="4">
    <source>
        <dbReference type="ARBA" id="ARBA00023002"/>
    </source>
</evidence>
<dbReference type="Proteomes" id="UP000557872">
    <property type="component" value="Unassembled WGS sequence"/>
</dbReference>
<dbReference type="GO" id="GO:0004322">
    <property type="term" value="F:ferroxidase activity"/>
    <property type="evidence" value="ECO:0007669"/>
    <property type="project" value="TreeGrafter"/>
</dbReference>
<evidence type="ECO:0000256" key="1">
    <source>
        <dbReference type="ARBA" id="ARBA00006950"/>
    </source>
</evidence>
<keyword evidence="10" id="KW-1185">Reference proteome</keyword>
<proteinExistence type="inferred from homology"/>
<dbReference type="GO" id="GO:0006879">
    <property type="term" value="P:intracellular iron ion homeostasis"/>
    <property type="evidence" value="ECO:0007669"/>
    <property type="project" value="UniProtKB-KW"/>
</dbReference>
<feature type="binding site" evidence="6">
    <location>
        <position position="127"/>
    </location>
    <ligand>
        <name>Fe cation</name>
        <dbReference type="ChEBI" id="CHEBI:24875"/>
        <label>1</label>
    </ligand>
</feature>
<dbReference type="RefSeq" id="WP_178931958.1">
    <property type="nucleotide sequence ID" value="NZ_JACBAZ010000002.1"/>
</dbReference>
<accession>A0A851GD18</accession>
<keyword evidence="3 6" id="KW-0479">Metal-binding</keyword>
<dbReference type="GO" id="GO:0008198">
    <property type="term" value="F:ferrous iron binding"/>
    <property type="evidence" value="ECO:0007669"/>
    <property type="project" value="TreeGrafter"/>
</dbReference>
<comment type="function">
    <text evidence="7">Iron-storage protein.</text>
</comment>
<dbReference type="EC" id="1.16.3.2" evidence="7"/>
<dbReference type="Pfam" id="PF00210">
    <property type="entry name" value="Ferritin"/>
    <property type="match status" value="1"/>
</dbReference>
<organism evidence="9 10">
    <name type="scientific">Oceaniferula marina</name>
    <dbReference type="NCBI Taxonomy" id="2748318"/>
    <lineage>
        <taxon>Bacteria</taxon>
        <taxon>Pseudomonadati</taxon>
        <taxon>Verrucomicrobiota</taxon>
        <taxon>Verrucomicrobiia</taxon>
        <taxon>Verrucomicrobiales</taxon>
        <taxon>Verrucomicrobiaceae</taxon>
        <taxon>Oceaniferula</taxon>
    </lineage>
</organism>
<dbReference type="Gene3D" id="1.20.1260.10">
    <property type="match status" value="1"/>
</dbReference>
<sequence length="170" mass="19445">MIHQNLQDAINQQINQEFTAAYNYLAMSAYFDTQNLEGFAVWMQHQHDEEQAHGMRLLRYLQDRGGEVVLEGISSPRREFSSPLEVFQVSLDMECENTASINQLYELATQLNDHATKSHLQWFLDEQVEEEKSVEDVIALLERVGDDTAGLLYLNDKMGERTAEEDGSSA</sequence>
<evidence type="ECO:0000256" key="3">
    <source>
        <dbReference type="ARBA" id="ARBA00022723"/>
    </source>
</evidence>
<reference evidence="9 10" key="1">
    <citation type="submission" date="2020-07" db="EMBL/GenBank/DDBJ databases">
        <title>Roseicoccus Jingziensis gen. nov., sp. nov., isolated from coastal seawater.</title>
        <authorList>
            <person name="Feng X."/>
        </authorList>
    </citation>
    <scope>NUCLEOTIDE SEQUENCE [LARGE SCALE GENOMIC DNA]</scope>
    <source>
        <strain evidence="9 10">N1E253</strain>
    </source>
</reference>
<dbReference type="InterPro" id="IPR012347">
    <property type="entry name" value="Ferritin-like"/>
</dbReference>
<protein>
    <recommendedName>
        <fullName evidence="7">Ferritin</fullName>
        <ecNumber evidence="7">1.16.3.2</ecNumber>
    </recommendedName>
</protein>
<dbReference type="FunFam" id="1.20.1260.10:FF:000001">
    <property type="entry name" value="Non-heme ferritin"/>
    <property type="match status" value="1"/>
</dbReference>
<dbReference type="CDD" id="cd01055">
    <property type="entry name" value="Nonheme_Ferritin"/>
    <property type="match status" value="1"/>
</dbReference>
<feature type="binding site" evidence="6">
    <location>
        <position position="17"/>
    </location>
    <ligand>
        <name>Fe cation</name>
        <dbReference type="ChEBI" id="CHEBI:24875"/>
        <label>1</label>
    </ligand>
</feature>
<dbReference type="EMBL" id="JACBAZ010000002">
    <property type="protein sequence ID" value="NWK55443.1"/>
    <property type="molecule type" value="Genomic_DNA"/>
</dbReference>
<comment type="subcellular location">
    <subcellularLocation>
        <location evidence="7">Cytoplasm</location>
    </subcellularLocation>
</comment>
<evidence type="ECO:0000313" key="9">
    <source>
        <dbReference type="EMBL" id="NWK55443.1"/>
    </source>
</evidence>
<feature type="binding site" evidence="6">
    <location>
        <position position="50"/>
    </location>
    <ligand>
        <name>Fe cation</name>
        <dbReference type="ChEBI" id="CHEBI:24875"/>
        <label>1</label>
    </ligand>
</feature>
<keyword evidence="7" id="KW-0963">Cytoplasm</keyword>
<keyword evidence="4" id="KW-0560">Oxidoreductase</keyword>
<keyword evidence="5 6" id="KW-0408">Iron</keyword>
<dbReference type="PANTHER" id="PTHR11431:SF127">
    <property type="entry name" value="BACTERIAL NON-HEME FERRITIN"/>
    <property type="match status" value="1"/>
</dbReference>
<dbReference type="InterPro" id="IPR008331">
    <property type="entry name" value="Ferritin_DPS_dom"/>
</dbReference>
<dbReference type="AlphaFoldDB" id="A0A851GD18"/>
<gene>
    <name evidence="9" type="ORF">HW115_07460</name>
</gene>
<comment type="catalytic activity">
    <reaction evidence="7">
        <text>4 Fe(2+) + O2 + 6 H2O = 4 iron(III) oxide-hydroxide + 12 H(+)</text>
        <dbReference type="Rhea" id="RHEA:11972"/>
        <dbReference type="ChEBI" id="CHEBI:15377"/>
        <dbReference type="ChEBI" id="CHEBI:15378"/>
        <dbReference type="ChEBI" id="CHEBI:15379"/>
        <dbReference type="ChEBI" id="CHEBI:29033"/>
        <dbReference type="ChEBI" id="CHEBI:78619"/>
        <dbReference type="EC" id="1.16.3.2"/>
    </reaction>
</comment>
<comment type="similarity">
    <text evidence="1 7">Belongs to the ferritin family. Prokaryotic subfamily.</text>
</comment>
<evidence type="ECO:0000256" key="6">
    <source>
        <dbReference type="PIRSR" id="PIRSR601519-1"/>
    </source>
</evidence>
<dbReference type="InterPro" id="IPR009078">
    <property type="entry name" value="Ferritin-like_SF"/>
</dbReference>
<dbReference type="InterPro" id="IPR001519">
    <property type="entry name" value="Ferritin"/>
</dbReference>
<evidence type="ECO:0000256" key="5">
    <source>
        <dbReference type="ARBA" id="ARBA00023004"/>
    </source>
</evidence>
<feature type="binding site" evidence="6">
    <location>
        <position position="94"/>
    </location>
    <ligand>
        <name>Fe cation</name>
        <dbReference type="ChEBI" id="CHEBI:24875"/>
        <label>1</label>
    </ligand>
</feature>